<dbReference type="AlphaFoldDB" id="W7IPH8"/>
<organism evidence="2 3">
    <name type="scientific">Actinokineospora spheciospongiae</name>
    <dbReference type="NCBI Taxonomy" id="909613"/>
    <lineage>
        <taxon>Bacteria</taxon>
        <taxon>Bacillati</taxon>
        <taxon>Actinomycetota</taxon>
        <taxon>Actinomycetes</taxon>
        <taxon>Pseudonocardiales</taxon>
        <taxon>Pseudonocardiaceae</taxon>
        <taxon>Actinokineospora</taxon>
    </lineage>
</organism>
<dbReference type="Proteomes" id="UP000019277">
    <property type="component" value="Unassembled WGS sequence"/>
</dbReference>
<reference evidence="2 3" key="1">
    <citation type="journal article" date="2014" name="Genome Announc.">
        <title>Draft Genome Sequence of the Antitrypanosomally Active Sponge-Associated Bacterium Actinokineospora sp. Strain EG49.</title>
        <authorList>
            <person name="Harjes J."/>
            <person name="Ryu T."/>
            <person name="Abdelmohsen U.R."/>
            <person name="Moitinho-Silva L."/>
            <person name="Horn H."/>
            <person name="Ravasi T."/>
            <person name="Hentschel U."/>
        </authorList>
    </citation>
    <scope>NUCLEOTIDE SEQUENCE [LARGE SCALE GENOMIC DNA]</scope>
    <source>
        <strain evidence="2 3">EG49</strain>
    </source>
</reference>
<accession>W7IPH8</accession>
<evidence type="ECO:0000313" key="3">
    <source>
        <dbReference type="Proteomes" id="UP000019277"/>
    </source>
</evidence>
<proteinExistence type="predicted"/>
<protein>
    <submittedName>
        <fullName evidence="2">Uncharacterized protein</fullName>
    </submittedName>
</protein>
<dbReference type="EMBL" id="AYXG01000234">
    <property type="protein sequence ID" value="EWC58622.1"/>
    <property type="molecule type" value="Genomic_DNA"/>
</dbReference>
<evidence type="ECO:0000256" key="1">
    <source>
        <dbReference type="SAM" id="MobiDB-lite"/>
    </source>
</evidence>
<evidence type="ECO:0000313" key="2">
    <source>
        <dbReference type="EMBL" id="EWC58622.1"/>
    </source>
</evidence>
<feature type="region of interest" description="Disordered" evidence="1">
    <location>
        <begin position="1"/>
        <end position="41"/>
    </location>
</feature>
<name>W7IPH8_9PSEU</name>
<keyword evidence="3" id="KW-1185">Reference proteome</keyword>
<gene>
    <name evidence="2" type="ORF">UO65_6094</name>
</gene>
<sequence>MDKLRTGVHEGRNHTGSRRLPGHFQDHPGLGTPDFHVTGWG</sequence>
<feature type="compositionally biased region" description="Basic and acidic residues" evidence="1">
    <location>
        <begin position="1"/>
        <end position="13"/>
    </location>
</feature>
<comment type="caution">
    <text evidence="2">The sequence shown here is derived from an EMBL/GenBank/DDBJ whole genome shotgun (WGS) entry which is preliminary data.</text>
</comment>